<feature type="region of interest" description="Disordered" evidence="1">
    <location>
        <begin position="1"/>
        <end position="70"/>
    </location>
</feature>
<evidence type="ECO:0000313" key="2">
    <source>
        <dbReference type="EMBL" id="VEL19097.1"/>
    </source>
</evidence>
<dbReference type="PANTHER" id="PTHR46624">
    <property type="entry name" value="AGAP002036-PA"/>
    <property type="match status" value="1"/>
</dbReference>
<dbReference type="PANTHER" id="PTHR46624:SF4">
    <property type="entry name" value="FYVE-TYPE DOMAIN-CONTAINING PROTEIN"/>
    <property type="match status" value="1"/>
</dbReference>
<evidence type="ECO:0000313" key="3">
    <source>
        <dbReference type="Proteomes" id="UP000784294"/>
    </source>
</evidence>
<dbReference type="OrthoDB" id="68108at2759"/>
<comment type="caution">
    <text evidence="2">The sequence shown here is derived from an EMBL/GenBank/DDBJ whole genome shotgun (WGS) entry which is preliminary data.</text>
</comment>
<dbReference type="InterPro" id="IPR027417">
    <property type="entry name" value="P-loop_NTPase"/>
</dbReference>
<feature type="compositionally biased region" description="Polar residues" evidence="1">
    <location>
        <begin position="55"/>
        <end position="70"/>
    </location>
</feature>
<dbReference type="InterPro" id="IPR042427">
    <property type="entry name" value="ZFYV1"/>
</dbReference>
<sequence>MPFDGGNSAPGLPMALPSQLPPQCLSRGNQRDMSKSFSRQLDCSRDIDSGMLDSAHSQSPNFPPETSQLMPNSGFHRSPCSVHLIDDQENVLFPDAEALRLALDCPEDVPLKLIAIVGNTGDGKSYTLNQAFCHGVPVFRTSESQITCTVGIWAAYESKNNYLLVDTEGKYSSIFQILSIFGPF</sequence>
<evidence type="ECO:0008006" key="4">
    <source>
        <dbReference type="Google" id="ProtNLM"/>
    </source>
</evidence>
<evidence type="ECO:0000256" key="1">
    <source>
        <dbReference type="SAM" id="MobiDB-lite"/>
    </source>
</evidence>
<dbReference type="SUPFAM" id="SSF52540">
    <property type="entry name" value="P-loop containing nucleoside triphosphate hydrolases"/>
    <property type="match status" value="1"/>
</dbReference>
<dbReference type="AlphaFoldDB" id="A0A448WSE6"/>
<protein>
    <recommendedName>
        <fullName evidence="4">Guanylate-binding protein N-terminal domain-containing protein</fullName>
    </recommendedName>
</protein>
<dbReference type="GO" id="GO:0140042">
    <property type="term" value="P:lipid droplet formation"/>
    <property type="evidence" value="ECO:0007669"/>
    <property type="project" value="TreeGrafter"/>
</dbReference>
<dbReference type="GO" id="GO:0032266">
    <property type="term" value="F:phosphatidylinositol-3-phosphate binding"/>
    <property type="evidence" value="ECO:0007669"/>
    <property type="project" value="TreeGrafter"/>
</dbReference>
<reference evidence="2" key="1">
    <citation type="submission" date="2018-11" db="EMBL/GenBank/DDBJ databases">
        <authorList>
            <consortium name="Pathogen Informatics"/>
        </authorList>
    </citation>
    <scope>NUCLEOTIDE SEQUENCE</scope>
</reference>
<dbReference type="GO" id="GO:0043325">
    <property type="term" value="F:phosphatidylinositol-3,4-bisphosphate binding"/>
    <property type="evidence" value="ECO:0007669"/>
    <property type="project" value="TreeGrafter"/>
</dbReference>
<organism evidence="2 3">
    <name type="scientific">Protopolystoma xenopodis</name>
    <dbReference type="NCBI Taxonomy" id="117903"/>
    <lineage>
        <taxon>Eukaryota</taxon>
        <taxon>Metazoa</taxon>
        <taxon>Spiralia</taxon>
        <taxon>Lophotrochozoa</taxon>
        <taxon>Platyhelminthes</taxon>
        <taxon>Monogenea</taxon>
        <taxon>Polyopisthocotylea</taxon>
        <taxon>Polystomatidea</taxon>
        <taxon>Polystomatidae</taxon>
        <taxon>Protopolystoma</taxon>
    </lineage>
</organism>
<keyword evidence="3" id="KW-1185">Reference proteome</keyword>
<dbReference type="GO" id="GO:0005547">
    <property type="term" value="F:phosphatidylinositol-3,4,5-trisphosphate binding"/>
    <property type="evidence" value="ECO:0007669"/>
    <property type="project" value="TreeGrafter"/>
</dbReference>
<gene>
    <name evidence="2" type="ORF">PXEA_LOCUS12537</name>
</gene>
<dbReference type="EMBL" id="CAAALY010040070">
    <property type="protein sequence ID" value="VEL19097.1"/>
    <property type="molecule type" value="Genomic_DNA"/>
</dbReference>
<accession>A0A448WSE6</accession>
<name>A0A448WSE6_9PLAT</name>
<dbReference type="Gene3D" id="3.40.50.300">
    <property type="entry name" value="P-loop containing nucleotide triphosphate hydrolases"/>
    <property type="match status" value="1"/>
</dbReference>
<proteinExistence type="predicted"/>
<dbReference type="Proteomes" id="UP000784294">
    <property type="component" value="Unassembled WGS sequence"/>
</dbReference>
<dbReference type="GO" id="GO:0005811">
    <property type="term" value="C:lipid droplet"/>
    <property type="evidence" value="ECO:0007669"/>
    <property type="project" value="TreeGrafter"/>
</dbReference>
<dbReference type="GO" id="GO:0005545">
    <property type="term" value="F:1-phosphatidylinositol binding"/>
    <property type="evidence" value="ECO:0007669"/>
    <property type="project" value="TreeGrafter"/>
</dbReference>